<name>A0A178MSN8_9PROT</name>
<comment type="caution">
    <text evidence="1">The sequence shown here is derived from an EMBL/GenBank/DDBJ whole genome shotgun (WGS) entry which is preliminary data.</text>
</comment>
<dbReference type="STRING" id="1285242.A6A04_15805"/>
<protein>
    <recommendedName>
        <fullName evidence="3">Spore coat protein</fullName>
    </recommendedName>
</protein>
<dbReference type="InterPro" id="IPR029044">
    <property type="entry name" value="Nucleotide-diphossugar_trans"/>
</dbReference>
<sequence>MTATGGGSVGVVVLARLDSRRLPGKALRPLAGRPLMGRVLDRVRRVACASVVVATSDRGLDEPIAAFCAAEGVAVHRGSAEDVLGRLTGCVAAHDFAHAVRICGDSPFADPELIAAMLALHLREGAELTTNVFPRGFPPGASVEILTAAALERLDALARDPEQREHVTRACYDHPAQFRIHNVAPPHPFPATRLVVDDGRDLDRAEAVCRVLDRHPSATLLELAEAAARWDERNPA</sequence>
<dbReference type="Gene3D" id="3.90.550.10">
    <property type="entry name" value="Spore Coat Polysaccharide Biosynthesis Protein SpsA, Chain A"/>
    <property type="match status" value="1"/>
</dbReference>
<dbReference type="SUPFAM" id="SSF53448">
    <property type="entry name" value="Nucleotide-diphospho-sugar transferases"/>
    <property type="match status" value="1"/>
</dbReference>
<organism evidence="1 2">
    <name type="scientific">Paramagnetospirillum marisnigri</name>
    <dbReference type="NCBI Taxonomy" id="1285242"/>
    <lineage>
        <taxon>Bacteria</taxon>
        <taxon>Pseudomonadati</taxon>
        <taxon>Pseudomonadota</taxon>
        <taxon>Alphaproteobacteria</taxon>
        <taxon>Rhodospirillales</taxon>
        <taxon>Magnetospirillaceae</taxon>
        <taxon>Paramagnetospirillum</taxon>
    </lineage>
</organism>
<dbReference type="PANTHER" id="PTHR42866:SF1">
    <property type="entry name" value="SPORE COAT POLYSACCHARIDE BIOSYNTHESIS PROTEIN SPSF"/>
    <property type="match status" value="1"/>
</dbReference>
<evidence type="ECO:0008006" key="3">
    <source>
        <dbReference type="Google" id="ProtNLM"/>
    </source>
</evidence>
<accession>A0A178MSN8</accession>
<dbReference type="Pfam" id="PF02348">
    <property type="entry name" value="CTP_transf_3"/>
    <property type="match status" value="1"/>
</dbReference>
<evidence type="ECO:0000313" key="2">
    <source>
        <dbReference type="Proteomes" id="UP000078428"/>
    </source>
</evidence>
<gene>
    <name evidence="1" type="ORF">A6A04_15805</name>
</gene>
<dbReference type="InterPro" id="IPR003329">
    <property type="entry name" value="Cytidylyl_trans"/>
</dbReference>
<evidence type="ECO:0000313" key="1">
    <source>
        <dbReference type="EMBL" id="OAN52761.1"/>
    </source>
</evidence>
<proteinExistence type="predicted"/>
<dbReference type="OrthoDB" id="9801052at2"/>
<dbReference type="Proteomes" id="UP000078428">
    <property type="component" value="Unassembled WGS sequence"/>
</dbReference>
<reference evidence="1 2" key="1">
    <citation type="submission" date="2016-04" db="EMBL/GenBank/DDBJ databases">
        <title>Draft genome sequence of freshwater magnetotactic bacteria Magnetospirillum marisnigri SP-1 and Magnetospirillum moscoviense BB-1.</title>
        <authorList>
            <person name="Koziaeva V."/>
            <person name="Dziuba M.V."/>
            <person name="Ivanov T.M."/>
            <person name="Kuznetsov B."/>
            <person name="Grouzdev D.S."/>
        </authorList>
    </citation>
    <scope>NUCLEOTIDE SEQUENCE [LARGE SCALE GENOMIC DNA]</scope>
    <source>
        <strain evidence="1 2">SP-1</strain>
    </source>
</reference>
<dbReference type="EMBL" id="LWQT01000043">
    <property type="protein sequence ID" value="OAN52761.1"/>
    <property type="molecule type" value="Genomic_DNA"/>
</dbReference>
<dbReference type="PANTHER" id="PTHR42866">
    <property type="entry name" value="3-DEOXY-MANNO-OCTULOSONATE CYTIDYLYLTRANSFERASE"/>
    <property type="match status" value="1"/>
</dbReference>
<dbReference type="AlphaFoldDB" id="A0A178MSN8"/>
<dbReference type="GO" id="GO:0005829">
    <property type="term" value="C:cytosol"/>
    <property type="evidence" value="ECO:0007669"/>
    <property type="project" value="TreeGrafter"/>
</dbReference>
<keyword evidence="2" id="KW-1185">Reference proteome</keyword>
<dbReference type="RefSeq" id="WP_068490838.1">
    <property type="nucleotide sequence ID" value="NZ_LWQT01000043.1"/>
</dbReference>